<evidence type="ECO:0000313" key="2">
    <source>
        <dbReference type="Proteomes" id="UP001597389"/>
    </source>
</evidence>
<proteinExistence type="predicted"/>
<gene>
    <name evidence="1" type="ORF">ACFSW8_11690</name>
</gene>
<dbReference type="EMBL" id="JBHUJB010000047">
    <property type="protein sequence ID" value="MFD2159565.1"/>
    <property type="molecule type" value="Genomic_DNA"/>
</dbReference>
<keyword evidence="2" id="KW-1185">Reference proteome</keyword>
<accession>A0ABW4ZD05</accession>
<name>A0ABW4ZD05_9BACT</name>
<protein>
    <submittedName>
        <fullName evidence="1">Uncharacterized protein</fullName>
    </submittedName>
</protein>
<dbReference type="Proteomes" id="UP001597389">
    <property type="component" value="Unassembled WGS sequence"/>
</dbReference>
<comment type="caution">
    <text evidence="1">The sequence shown here is derived from an EMBL/GenBank/DDBJ whole genome shotgun (WGS) entry which is preliminary data.</text>
</comment>
<organism evidence="1 2">
    <name type="scientific">Rubritalea tangerina</name>
    <dbReference type="NCBI Taxonomy" id="430798"/>
    <lineage>
        <taxon>Bacteria</taxon>
        <taxon>Pseudomonadati</taxon>
        <taxon>Verrucomicrobiota</taxon>
        <taxon>Verrucomicrobiia</taxon>
        <taxon>Verrucomicrobiales</taxon>
        <taxon>Rubritaleaceae</taxon>
        <taxon>Rubritalea</taxon>
    </lineage>
</organism>
<reference evidence="2" key="1">
    <citation type="journal article" date="2019" name="Int. J. Syst. Evol. Microbiol.">
        <title>The Global Catalogue of Microorganisms (GCM) 10K type strain sequencing project: providing services to taxonomists for standard genome sequencing and annotation.</title>
        <authorList>
            <consortium name="The Broad Institute Genomics Platform"/>
            <consortium name="The Broad Institute Genome Sequencing Center for Infectious Disease"/>
            <person name="Wu L."/>
            <person name="Ma J."/>
        </authorList>
    </citation>
    <scope>NUCLEOTIDE SEQUENCE [LARGE SCALE GENOMIC DNA]</scope>
    <source>
        <strain evidence="2">CCUG 57942</strain>
    </source>
</reference>
<evidence type="ECO:0000313" key="1">
    <source>
        <dbReference type="EMBL" id="MFD2159565.1"/>
    </source>
</evidence>
<dbReference type="PROSITE" id="PS51257">
    <property type="entry name" value="PROKAR_LIPOPROTEIN"/>
    <property type="match status" value="1"/>
</dbReference>
<dbReference type="RefSeq" id="WP_377087650.1">
    <property type="nucleotide sequence ID" value="NZ_JBHSJL010000014.1"/>
</dbReference>
<sequence>MIRLVLAGMVVLGLTGCGGIRYAQHDARAVRSGGELSPVHLEVGGAKKVVTHRQGVALVGGYREGVWLEDESVAEVRYGDGSDRFAPEVYLVGKKEGETWAWYGNRLGSAPRGDQVAGRFRVEVR</sequence>